<dbReference type="InterPro" id="IPR010775">
    <property type="entry name" value="DUF1365"/>
</dbReference>
<dbReference type="PANTHER" id="PTHR33973">
    <property type="entry name" value="OS07G0153300 PROTEIN"/>
    <property type="match status" value="1"/>
</dbReference>
<keyword evidence="2" id="KW-1185">Reference proteome</keyword>
<dbReference type="EMBL" id="FWFU01000001">
    <property type="protein sequence ID" value="SLN15031.1"/>
    <property type="molecule type" value="Genomic_DNA"/>
</dbReference>
<dbReference type="Pfam" id="PF07103">
    <property type="entry name" value="DUF1365"/>
    <property type="match status" value="1"/>
</dbReference>
<organism evidence="1 2">
    <name type="scientific">Roseovarius halotolerans</name>
    <dbReference type="NCBI Taxonomy" id="505353"/>
    <lineage>
        <taxon>Bacteria</taxon>
        <taxon>Pseudomonadati</taxon>
        <taxon>Pseudomonadota</taxon>
        <taxon>Alphaproteobacteria</taxon>
        <taxon>Rhodobacterales</taxon>
        <taxon>Roseobacteraceae</taxon>
        <taxon>Roseovarius</taxon>
    </lineage>
</organism>
<dbReference type="PANTHER" id="PTHR33973:SF4">
    <property type="entry name" value="OS07G0153300 PROTEIN"/>
    <property type="match status" value="1"/>
</dbReference>
<gene>
    <name evidence="1" type="ORF">ROH8110_00349</name>
</gene>
<dbReference type="Proteomes" id="UP000193207">
    <property type="component" value="Unassembled WGS sequence"/>
</dbReference>
<evidence type="ECO:0000313" key="2">
    <source>
        <dbReference type="Proteomes" id="UP000193207"/>
    </source>
</evidence>
<name>A0A1X6YAI7_9RHOB</name>
<protein>
    <recommendedName>
        <fullName evidence="3">DUF1365 domain-containing protein</fullName>
    </recommendedName>
</protein>
<dbReference type="RefSeq" id="WP_085816057.1">
    <property type="nucleotide sequence ID" value="NZ_FWFU01000001.1"/>
</dbReference>
<reference evidence="1 2" key="1">
    <citation type="submission" date="2017-03" db="EMBL/GenBank/DDBJ databases">
        <authorList>
            <person name="Afonso C.L."/>
            <person name="Miller P.J."/>
            <person name="Scott M.A."/>
            <person name="Spackman E."/>
            <person name="Goraichik I."/>
            <person name="Dimitrov K.M."/>
            <person name="Suarez D.L."/>
            <person name="Swayne D.E."/>
        </authorList>
    </citation>
    <scope>NUCLEOTIDE SEQUENCE [LARGE SCALE GENOMIC DNA]</scope>
    <source>
        <strain evidence="1 2">CECT 8110</strain>
    </source>
</reference>
<evidence type="ECO:0000313" key="1">
    <source>
        <dbReference type="EMBL" id="SLN15031.1"/>
    </source>
</evidence>
<proteinExistence type="predicted"/>
<accession>A0A1X6YAI7</accession>
<dbReference type="OrthoDB" id="9778801at2"/>
<sequence>MVIEHIQGQTYHARRGAVVNAFRYGVDYVLLDPESDHLPRLISRNRFNLWSLHDRNHGGPRGEGRGATWFREVLAEHGLDPGTVDIRLLTQPGYLWFHFNPVSFWIALRDGAPCAFVAEVNNTFGDRHCYFCAHPDFRPITAADTITAQKLMHVSPFQQVAGLYRFNFSLSEHAIAIRIAYENGDQGVLATLTGKRARATNRSLLWAALRRPTGALRVLALIHWQALILYFKRAPFLRPPPAPETLLSDSQAFREPTK</sequence>
<dbReference type="AlphaFoldDB" id="A0A1X6YAI7"/>
<evidence type="ECO:0008006" key="3">
    <source>
        <dbReference type="Google" id="ProtNLM"/>
    </source>
</evidence>